<dbReference type="InterPro" id="IPR050496">
    <property type="entry name" value="SNF2_RAD54_helicase_repair"/>
</dbReference>
<accession>A0A1M7IAZ0</accession>
<dbReference type="Gene3D" id="3.40.50.300">
    <property type="entry name" value="P-loop containing nucleotide triphosphate hydrolases"/>
    <property type="match status" value="1"/>
</dbReference>
<keyword evidence="1" id="KW-0378">Hydrolase</keyword>
<organism evidence="5 6">
    <name type="scientific">Caldanaerovirga acetigignens</name>
    <dbReference type="NCBI Taxonomy" id="447595"/>
    <lineage>
        <taxon>Bacteria</taxon>
        <taxon>Bacillati</taxon>
        <taxon>Bacillota</taxon>
        <taxon>Clostridia</taxon>
        <taxon>Thermosediminibacterales</taxon>
        <taxon>Thermosediminibacteraceae</taxon>
        <taxon>Caldanaerovirga</taxon>
    </lineage>
</organism>
<keyword evidence="2" id="KW-0479">Metal-binding</keyword>
<evidence type="ECO:0000313" key="5">
    <source>
        <dbReference type="EMBL" id="SHM37880.1"/>
    </source>
</evidence>
<reference evidence="6" key="1">
    <citation type="submission" date="2016-11" db="EMBL/GenBank/DDBJ databases">
        <authorList>
            <person name="Varghese N."/>
            <person name="Submissions S."/>
        </authorList>
    </citation>
    <scope>NUCLEOTIDE SEQUENCE [LARGE SCALE GENOMIC DNA]</scope>
    <source>
        <strain evidence="6">DSM 18802</strain>
    </source>
</reference>
<dbReference type="GO" id="GO:0008270">
    <property type="term" value="F:zinc ion binding"/>
    <property type="evidence" value="ECO:0007669"/>
    <property type="project" value="UniProtKB-KW"/>
</dbReference>
<feature type="domain" description="Helicase C-terminal" evidence="4">
    <location>
        <begin position="452"/>
        <end position="608"/>
    </location>
</feature>
<dbReference type="PROSITE" id="PS51194">
    <property type="entry name" value="HELICASE_CTER"/>
    <property type="match status" value="1"/>
</dbReference>
<dbReference type="PANTHER" id="PTHR45629:SF7">
    <property type="entry name" value="DNA EXCISION REPAIR PROTEIN ERCC-6-RELATED"/>
    <property type="match status" value="1"/>
</dbReference>
<keyword evidence="2" id="KW-0862">Zinc</keyword>
<dbReference type="InterPro" id="IPR007527">
    <property type="entry name" value="Znf_SWIM"/>
</dbReference>
<dbReference type="GO" id="GO:0016787">
    <property type="term" value="F:hydrolase activity"/>
    <property type="evidence" value="ECO:0007669"/>
    <property type="project" value="UniProtKB-KW"/>
</dbReference>
<name>A0A1M7IAZ0_9FIRM</name>
<dbReference type="InterPro" id="IPR013663">
    <property type="entry name" value="Helicase_SWF/SNF/SWI_bac"/>
</dbReference>
<dbReference type="SUPFAM" id="SSF52540">
    <property type="entry name" value="P-loop containing nucleoside triphosphate hydrolases"/>
    <property type="match status" value="1"/>
</dbReference>
<evidence type="ECO:0000313" key="6">
    <source>
        <dbReference type="Proteomes" id="UP000184375"/>
    </source>
</evidence>
<dbReference type="Proteomes" id="UP000184375">
    <property type="component" value="Unassembled WGS sequence"/>
</dbReference>
<evidence type="ECO:0000259" key="4">
    <source>
        <dbReference type="PROSITE" id="PS51194"/>
    </source>
</evidence>
<keyword evidence="5" id="KW-0067">ATP-binding</keyword>
<dbReference type="STRING" id="447595.SAMN05660826_00910"/>
<dbReference type="InterPro" id="IPR049730">
    <property type="entry name" value="SNF2/RAD54-like_C"/>
</dbReference>
<dbReference type="OrthoDB" id="9814088at2"/>
<dbReference type="AlphaFoldDB" id="A0A1M7IAZ0"/>
<protein>
    <submittedName>
        <fullName evidence="5">Helicase conserved C-terminal domain-containing protein</fullName>
    </submittedName>
</protein>
<dbReference type="InterPro" id="IPR027417">
    <property type="entry name" value="P-loop_NTPase"/>
</dbReference>
<dbReference type="GO" id="GO:0015616">
    <property type="term" value="F:DNA translocase activity"/>
    <property type="evidence" value="ECO:0007669"/>
    <property type="project" value="TreeGrafter"/>
</dbReference>
<dbReference type="PROSITE" id="PS50966">
    <property type="entry name" value="ZF_SWIM"/>
    <property type="match status" value="1"/>
</dbReference>
<dbReference type="Pfam" id="PF08455">
    <property type="entry name" value="SNF2_assoc"/>
    <property type="match status" value="1"/>
</dbReference>
<dbReference type="Pfam" id="PF04434">
    <property type="entry name" value="SWIM"/>
    <property type="match status" value="1"/>
</dbReference>
<proteinExistence type="predicted"/>
<dbReference type="GO" id="GO:0004386">
    <property type="term" value="F:helicase activity"/>
    <property type="evidence" value="ECO:0007669"/>
    <property type="project" value="UniProtKB-KW"/>
</dbReference>
<keyword evidence="6" id="KW-1185">Reference proteome</keyword>
<keyword evidence="5" id="KW-0347">Helicase</keyword>
<dbReference type="SMART" id="SM00490">
    <property type="entry name" value="HELICc"/>
    <property type="match status" value="1"/>
</dbReference>
<evidence type="ECO:0000256" key="1">
    <source>
        <dbReference type="ARBA" id="ARBA00022801"/>
    </source>
</evidence>
<feature type="domain" description="SWIM-type" evidence="3">
    <location>
        <begin position="50"/>
        <end position="89"/>
    </location>
</feature>
<gene>
    <name evidence="5" type="ORF">SAMN05660826_00910</name>
</gene>
<evidence type="ECO:0000256" key="2">
    <source>
        <dbReference type="PROSITE-ProRule" id="PRU00325"/>
    </source>
</evidence>
<keyword evidence="2" id="KW-0863">Zinc-finger</keyword>
<keyword evidence="5" id="KW-0547">Nucleotide-binding</keyword>
<evidence type="ECO:0000259" key="3">
    <source>
        <dbReference type="PROSITE" id="PS50966"/>
    </source>
</evidence>
<dbReference type="PANTHER" id="PTHR45629">
    <property type="entry name" value="SNF2/RAD54 FAMILY MEMBER"/>
    <property type="match status" value="1"/>
</dbReference>
<sequence>MEIANLDYILSNIPPDVVSRGLAYYELGAVKSVVFHENTFKAIVKGTHYYEVLLKFRGNTLTAYGCTCPYVRQYNSMCKHVVAALLYIHKNKGDLKRPWAIKRKDVEAEVLSELFSKSGEKKQPVKVEYIFEFFPHGGYDFISRMHMKIGIDRMYILREVKRFFDAIESGRTFEFGKKFTFNPMLHGFSEEDENVFSILKEIYEIEKKMYWQSPKVFFNERYVNLTYGYLKKIAAALGQRKFRMTLPHIEIVSFETRERPFSVAVGKEGDGISVKATGDIGLPLDRDCRLVYKDKKIYVLDTDDPAFPIVKGIFLKYGEELRFEGENHRKFISLIDQFENDNFLEISPDLKDAVVKKPLKLSIKIEGYKNGIAADVKFVYGEKIIDPFAEAVDDLILRDYEKEDYVLKLFRDSGFELDRGRLVLIDEEKLYTFIKDVAHRLAGMGEVYYSSDVKHLFSTKAPKIRTSVRSLAGNLLEIRMDMEGIDEKTAEEILRAIKEKKKYFRLKDGSDFNSGKGQAFLLSLKAGGVGLNLTSADTVIHFDPWWNPAVEEQAADRAYRIGQENNVQVFRFITRGTIEEKIDELQKRKKDLISSIVSEGEVFINALSKDEIMELFRVG</sequence>
<dbReference type="InterPro" id="IPR001650">
    <property type="entry name" value="Helicase_C-like"/>
</dbReference>
<dbReference type="CDD" id="cd18793">
    <property type="entry name" value="SF2_C_SNF"/>
    <property type="match status" value="1"/>
</dbReference>
<dbReference type="EMBL" id="FRCR01000004">
    <property type="protein sequence ID" value="SHM37880.1"/>
    <property type="molecule type" value="Genomic_DNA"/>
</dbReference>